<organism evidence="10 11">
    <name type="scientific">Streptomyces fragilis</name>
    <dbReference type="NCBI Taxonomy" id="67301"/>
    <lineage>
        <taxon>Bacteria</taxon>
        <taxon>Bacillati</taxon>
        <taxon>Actinomycetota</taxon>
        <taxon>Actinomycetes</taxon>
        <taxon>Kitasatosporales</taxon>
        <taxon>Streptomycetaceae</taxon>
        <taxon>Streptomyces</taxon>
    </lineage>
</organism>
<keyword evidence="5 10" id="KW-0378">Hydrolase</keyword>
<evidence type="ECO:0000256" key="6">
    <source>
        <dbReference type="ARBA" id="ARBA00022837"/>
    </source>
</evidence>
<evidence type="ECO:0000313" key="11">
    <source>
        <dbReference type="Proteomes" id="UP001550850"/>
    </source>
</evidence>
<proteinExistence type="inferred from homology"/>
<evidence type="ECO:0000256" key="9">
    <source>
        <dbReference type="SAM" id="SignalP"/>
    </source>
</evidence>
<dbReference type="SUPFAM" id="SSF53474">
    <property type="entry name" value="alpha/beta-Hydrolases"/>
    <property type="match status" value="1"/>
</dbReference>
<keyword evidence="6" id="KW-0106">Calcium</keyword>
<dbReference type="EMBL" id="JBEZUR010000026">
    <property type="protein sequence ID" value="MEU3556017.1"/>
    <property type="molecule type" value="Genomic_DNA"/>
</dbReference>
<evidence type="ECO:0000256" key="8">
    <source>
        <dbReference type="SAM" id="MobiDB-lite"/>
    </source>
</evidence>
<comment type="similarity">
    <text evidence="1">Belongs to the tannase family.</text>
</comment>
<evidence type="ECO:0000256" key="5">
    <source>
        <dbReference type="ARBA" id="ARBA00022801"/>
    </source>
</evidence>
<dbReference type="PANTHER" id="PTHR33938:SF15">
    <property type="entry name" value="FERULOYL ESTERASE B-RELATED"/>
    <property type="match status" value="1"/>
</dbReference>
<dbReference type="Pfam" id="PF07519">
    <property type="entry name" value="Tannase"/>
    <property type="match status" value="1"/>
</dbReference>
<feature type="region of interest" description="Disordered" evidence="8">
    <location>
        <begin position="440"/>
        <end position="461"/>
    </location>
</feature>
<name>A0ABV2YJW3_9ACTN</name>
<keyword evidence="4 9" id="KW-0732">Signal</keyword>
<dbReference type="Proteomes" id="UP001550850">
    <property type="component" value="Unassembled WGS sequence"/>
</dbReference>
<evidence type="ECO:0000256" key="7">
    <source>
        <dbReference type="ARBA" id="ARBA00023157"/>
    </source>
</evidence>
<sequence>MRLSPGIPWVAATLLAVTALGASPTAAASTQATGASGHCARHQHLRVPAADHQESACLDDLTTTGLAGTAYTDMADQAGLTSVKTLKPSGVPGVQIDGYFPDSSSFNTTHGWNHDAQFVIRLPDDWNGGLVVAGAPGTRKQYASDTAISDHVLSLGYAYAATDKGNSTPNFYTDGRRPGDAVVEWNRRVTQLTRAARATVAQRYGKAPRRTYVTGISNGGYLTRWQLENHPELYDGGVDWEGTLWTADGPNMFTSLPTTVAHMRGEADDQDLYSAGFAHGSEFLWPYHATAYWGVTQKTYRAEFDPAYDAACPGPSAGSTVAEILAPCASDAAYDYASRPRAVHDAVKRVSLTGRIGRPMITLHGDLDTLLPKAADSDVYARMIDKAGRGALHRYYGIEGGTHVDGLYDTYPTALRPILPCHRSAFDALTAWVEDGVEPPADHDVARPAEGDVANSCPLNR</sequence>
<dbReference type="InterPro" id="IPR029058">
    <property type="entry name" value="AB_hydrolase_fold"/>
</dbReference>
<evidence type="ECO:0000256" key="2">
    <source>
        <dbReference type="ARBA" id="ARBA00022487"/>
    </source>
</evidence>
<evidence type="ECO:0000256" key="4">
    <source>
        <dbReference type="ARBA" id="ARBA00022729"/>
    </source>
</evidence>
<comment type="caution">
    <text evidence="10">The sequence shown here is derived from an EMBL/GenBank/DDBJ whole genome shotgun (WGS) entry which is preliminary data.</text>
</comment>
<dbReference type="RefSeq" id="WP_108956671.1">
    <property type="nucleotide sequence ID" value="NZ_BEVZ01000009.1"/>
</dbReference>
<keyword evidence="3" id="KW-0479">Metal-binding</keyword>
<evidence type="ECO:0000313" key="10">
    <source>
        <dbReference type="EMBL" id="MEU3556017.1"/>
    </source>
</evidence>
<evidence type="ECO:0000256" key="3">
    <source>
        <dbReference type="ARBA" id="ARBA00022723"/>
    </source>
</evidence>
<feature type="chain" id="PRO_5047104706" evidence="9">
    <location>
        <begin position="29"/>
        <end position="461"/>
    </location>
</feature>
<keyword evidence="2" id="KW-0719">Serine esterase</keyword>
<reference evidence="10 11" key="1">
    <citation type="submission" date="2024-06" db="EMBL/GenBank/DDBJ databases">
        <title>The Natural Products Discovery Center: Release of the First 8490 Sequenced Strains for Exploring Actinobacteria Biosynthetic Diversity.</title>
        <authorList>
            <person name="Kalkreuter E."/>
            <person name="Kautsar S.A."/>
            <person name="Yang D."/>
            <person name="Bader C.D."/>
            <person name="Teijaro C.N."/>
            <person name="Fluegel L."/>
            <person name="Davis C.M."/>
            <person name="Simpson J.R."/>
            <person name="Lauterbach L."/>
            <person name="Steele A.D."/>
            <person name="Gui C."/>
            <person name="Meng S."/>
            <person name="Li G."/>
            <person name="Viehrig K."/>
            <person name="Ye F."/>
            <person name="Su P."/>
            <person name="Kiefer A.F."/>
            <person name="Nichols A."/>
            <person name="Cepeda A.J."/>
            <person name="Yan W."/>
            <person name="Fan B."/>
            <person name="Jiang Y."/>
            <person name="Adhikari A."/>
            <person name="Zheng C.-J."/>
            <person name="Schuster L."/>
            <person name="Cowan T.M."/>
            <person name="Smanski M.J."/>
            <person name="Chevrette M.G."/>
            <person name="De Carvalho L.P.S."/>
            <person name="Shen B."/>
        </authorList>
    </citation>
    <scope>NUCLEOTIDE SEQUENCE [LARGE SCALE GENOMIC DNA]</scope>
    <source>
        <strain evidence="10 11">NPDC038104</strain>
    </source>
</reference>
<keyword evidence="11" id="KW-1185">Reference proteome</keyword>
<feature type="signal peptide" evidence="9">
    <location>
        <begin position="1"/>
        <end position="28"/>
    </location>
</feature>
<gene>
    <name evidence="10" type="ORF">AB0E65_17640</name>
</gene>
<feature type="compositionally biased region" description="Basic and acidic residues" evidence="8">
    <location>
        <begin position="440"/>
        <end position="450"/>
    </location>
</feature>
<evidence type="ECO:0000256" key="1">
    <source>
        <dbReference type="ARBA" id="ARBA00006249"/>
    </source>
</evidence>
<dbReference type="GO" id="GO:0016787">
    <property type="term" value="F:hydrolase activity"/>
    <property type="evidence" value="ECO:0007669"/>
    <property type="project" value="UniProtKB-KW"/>
</dbReference>
<dbReference type="Gene3D" id="3.40.50.1820">
    <property type="entry name" value="alpha/beta hydrolase"/>
    <property type="match status" value="1"/>
</dbReference>
<dbReference type="InterPro" id="IPR011118">
    <property type="entry name" value="Tannase/feruloyl_esterase"/>
</dbReference>
<protein>
    <submittedName>
        <fullName evidence="10">Tannase/feruloyl esterase family alpha/beta hydrolase</fullName>
    </submittedName>
</protein>
<accession>A0ABV2YJW3</accession>
<keyword evidence="7" id="KW-1015">Disulfide bond</keyword>
<dbReference type="PANTHER" id="PTHR33938">
    <property type="entry name" value="FERULOYL ESTERASE B-RELATED"/>
    <property type="match status" value="1"/>
</dbReference>